<dbReference type="AlphaFoldDB" id="A0A835AAH2"/>
<dbReference type="Proteomes" id="UP000636709">
    <property type="component" value="Unassembled WGS sequence"/>
</dbReference>
<feature type="signal peptide" evidence="1">
    <location>
        <begin position="1"/>
        <end position="16"/>
    </location>
</feature>
<evidence type="ECO:0000256" key="1">
    <source>
        <dbReference type="SAM" id="SignalP"/>
    </source>
</evidence>
<feature type="chain" id="PRO_5032582896" description="Secreted protein" evidence="1">
    <location>
        <begin position="17"/>
        <end position="80"/>
    </location>
</feature>
<protein>
    <recommendedName>
        <fullName evidence="4">Secreted protein</fullName>
    </recommendedName>
</protein>
<reference evidence="2" key="1">
    <citation type="submission" date="2020-07" db="EMBL/GenBank/DDBJ databases">
        <title>Genome sequence and genetic diversity analysis of an under-domesticated orphan crop, white fonio (Digitaria exilis).</title>
        <authorList>
            <person name="Bennetzen J.L."/>
            <person name="Chen S."/>
            <person name="Ma X."/>
            <person name="Wang X."/>
            <person name="Yssel A.E.J."/>
            <person name="Chaluvadi S.R."/>
            <person name="Johnson M."/>
            <person name="Gangashetty P."/>
            <person name="Hamidou F."/>
            <person name="Sanogo M.D."/>
            <person name="Zwaenepoel A."/>
            <person name="Wallace J."/>
            <person name="Van De Peer Y."/>
            <person name="Van Deynze A."/>
        </authorList>
    </citation>
    <scope>NUCLEOTIDE SEQUENCE</scope>
    <source>
        <tissue evidence="2">Leaves</tissue>
    </source>
</reference>
<dbReference type="EMBL" id="JACEFO010002444">
    <property type="protein sequence ID" value="KAF8660231.1"/>
    <property type="molecule type" value="Genomic_DNA"/>
</dbReference>
<keyword evidence="1" id="KW-0732">Signal</keyword>
<keyword evidence="3" id="KW-1185">Reference proteome</keyword>
<organism evidence="2 3">
    <name type="scientific">Digitaria exilis</name>
    <dbReference type="NCBI Taxonomy" id="1010633"/>
    <lineage>
        <taxon>Eukaryota</taxon>
        <taxon>Viridiplantae</taxon>
        <taxon>Streptophyta</taxon>
        <taxon>Embryophyta</taxon>
        <taxon>Tracheophyta</taxon>
        <taxon>Spermatophyta</taxon>
        <taxon>Magnoliopsida</taxon>
        <taxon>Liliopsida</taxon>
        <taxon>Poales</taxon>
        <taxon>Poaceae</taxon>
        <taxon>PACMAD clade</taxon>
        <taxon>Panicoideae</taxon>
        <taxon>Panicodae</taxon>
        <taxon>Paniceae</taxon>
        <taxon>Anthephorinae</taxon>
        <taxon>Digitaria</taxon>
    </lineage>
</organism>
<gene>
    <name evidence="2" type="ORF">HU200_057797</name>
</gene>
<evidence type="ECO:0000313" key="2">
    <source>
        <dbReference type="EMBL" id="KAF8660231.1"/>
    </source>
</evidence>
<evidence type="ECO:0000313" key="3">
    <source>
        <dbReference type="Proteomes" id="UP000636709"/>
    </source>
</evidence>
<name>A0A835AAH2_9POAL</name>
<sequence length="80" mass="8424">MIVGALPVCLLAIAAARVSCRALQLPAPAVSIWVPVARHLPGACAALCDALASHAAWLRAVRRRGGIDEELRRALLAISY</sequence>
<evidence type="ECO:0008006" key="4">
    <source>
        <dbReference type="Google" id="ProtNLM"/>
    </source>
</evidence>
<accession>A0A835AAH2</accession>
<comment type="caution">
    <text evidence="2">The sequence shown here is derived from an EMBL/GenBank/DDBJ whole genome shotgun (WGS) entry which is preliminary data.</text>
</comment>
<proteinExistence type="predicted"/>